<keyword evidence="5" id="KW-0028">Amino-acid biosynthesis</keyword>
<dbReference type="InterPro" id="IPR046825">
    <property type="entry name" value="PDH_C"/>
</dbReference>
<dbReference type="PANTHER" id="PTHR21363">
    <property type="entry name" value="PREPHENATE DEHYDROGENASE"/>
    <property type="match status" value="1"/>
</dbReference>
<evidence type="ECO:0000313" key="12">
    <source>
        <dbReference type="EMBL" id="MDR7086816.1"/>
    </source>
</evidence>
<dbReference type="Gene3D" id="1.10.3660.10">
    <property type="entry name" value="6-phosphogluconate dehydrogenase C-terminal like domain"/>
    <property type="match status" value="1"/>
</dbReference>
<comment type="pathway">
    <text evidence="1">Amino-acid biosynthesis; L-tyrosine biosynthesis; (4-hydroxyphenyl)pyruvate from prephenate (NAD(+) route): step 1/1.</text>
</comment>
<dbReference type="PANTHER" id="PTHR21363:SF0">
    <property type="entry name" value="PREPHENATE DEHYDROGENASE [NADP(+)]"/>
    <property type="match status" value="1"/>
</dbReference>
<evidence type="ECO:0000256" key="8">
    <source>
        <dbReference type="ARBA" id="ARBA00049260"/>
    </source>
</evidence>
<evidence type="ECO:0000256" key="9">
    <source>
        <dbReference type="SAM" id="SignalP"/>
    </source>
</evidence>
<dbReference type="InterPro" id="IPR050812">
    <property type="entry name" value="Preph/Arog_dehydrog"/>
</dbReference>
<dbReference type="GO" id="GO:0008977">
    <property type="term" value="F:prephenate dehydrogenase (NAD+) activity"/>
    <property type="evidence" value="ECO:0007669"/>
    <property type="project" value="UniProtKB-EC"/>
</dbReference>
<keyword evidence="5" id="KW-0827">Tyrosine biosynthesis</keyword>
<reference evidence="12 13" key="1">
    <citation type="submission" date="2023-07" db="EMBL/GenBank/DDBJ databases">
        <title>Sorghum-associated microbial communities from plants grown in Nebraska, USA.</title>
        <authorList>
            <person name="Schachtman D."/>
        </authorList>
    </citation>
    <scope>NUCLEOTIDE SEQUENCE [LARGE SCALE GENOMIC DNA]</scope>
    <source>
        <strain evidence="12 13">BE248</strain>
    </source>
</reference>
<keyword evidence="7" id="KW-0520">NAD</keyword>
<organism evidence="12 13">
    <name type="scientific">Aeromicrobium panaciterrae</name>
    <dbReference type="NCBI Taxonomy" id="363861"/>
    <lineage>
        <taxon>Bacteria</taxon>
        <taxon>Bacillati</taxon>
        <taxon>Actinomycetota</taxon>
        <taxon>Actinomycetes</taxon>
        <taxon>Propionibacteriales</taxon>
        <taxon>Nocardioidaceae</taxon>
        <taxon>Aeromicrobium</taxon>
    </lineage>
</organism>
<evidence type="ECO:0000256" key="3">
    <source>
        <dbReference type="ARBA" id="ARBA00012068"/>
    </source>
</evidence>
<comment type="catalytic activity">
    <reaction evidence="8">
        <text>prephenate + NAD(+) = 3-(4-hydroxyphenyl)pyruvate + CO2 + NADH</text>
        <dbReference type="Rhea" id="RHEA:13869"/>
        <dbReference type="ChEBI" id="CHEBI:16526"/>
        <dbReference type="ChEBI" id="CHEBI:29934"/>
        <dbReference type="ChEBI" id="CHEBI:36242"/>
        <dbReference type="ChEBI" id="CHEBI:57540"/>
        <dbReference type="ChEBI" id="CHEBI:57945"/>
        <dbReference type="EC" id="1.3.1.12"/>
    </reaction>
</comment>
<accession>A0ABU1UNQ6</accession>
<feature type="domain" description="Prephenate/arogenate dehydrogenase" evidence="10">
    <location>
        <begin position="4"/>
        <end position="280"/>
    </location>
</feature>
<dbReference type="Pfam" id="PF20463">
    <property type="entry name" value="PDH_C"/>
    <property type="match status" value="1"/>
</dbReference>
<evidence type="ECO:0000256" key="4">
    <source>
        <dbReference type="ARBA" id="ARBA00016891"/>
    </source>
</evidence>
<dbReference type="InterPro" id="IPR002912">
    <property type="entry name" value="ACT_dom"/>
</dbReference>
<gene>
    <name evidence="12" type="ORF">J2X11_001655</name>
</gene>
<dbReference type="Pfam" id="PF02153">
    <property type="entry name" value="PDH_N"/>
    <property type="match status" value="1"/>
</dbReference>
<dbReference type="PROSITE" id="PS51176">
    <property type="entry name" value="PDH_ADH"/>
    <property type="match status" value="1"/>
</dbReference>
<evidence type="ECO:0000256" key="7">
    <source>
        <dbReference type="ARBA" id="ARBA00023027"/>
    </source>
</evidence>
<dbReference type="SUPFAM" id="SSF48179">
    <property type="entry name" value="6-phosphogluconate dehydrogenase C-terminal domain-like"/>
    <property type="match status" value="1"/>
</dbReference>
<dbReference type="EC" id="1.3.1.12" evidence="3"/>
<evidence type="ECO:0000313" key="13">
    <source>
        <dbReference type="Proteomes" id="UP001257739"/>
    </source>
</evidence>
<evidence type="ECO:0000256" key="2">
    <source>
        <dbReference type="ARBA" id="ARBA00007964"/>
    </source>
</evidence>
<name>A0ABU1UNQ6_9ACTN</name>
<dbReference type="InterPro" id="IPR046826">
    <property type="entry name" value="PDH_N"/>
</dbReference>
<dbReference type="EMBL" id="JAVDWH010000001">
    <property type="protein sequence ID" value="MDR7086816.1"/>
    <property type="molecule type" value="Genomic_DNA"/>
</dbReference>
<dbReference type="InterPro" id="IPR008927">
    <property type="entry name" value="6-PGluconate_DH-like_C_sf"/>
</dbReference>
<feature type="chain" id="PRO_5047336437" description="Prephenate dehydrogenase" evidence="9">
    <location>
        <begin position="22"/>
        <end position="350"/>
    </location>
</feature>
<dbReference type="InterPro" id="IPR036291">
    <property type="entry name" value="NAD(P)-bd_dom_sf"/>
</dbReference>
<evidence type="ECO:0000259" key="10">
    <source>
        <dbReference type="PROSITE" id="PS51176"/>
    </source>
</evidence>
<dbReference type="SUPFAM" id="SSF51735">
    <property type="entry name" value="NAD(P)-binding Rossmann-fold domains"/>
    <property type="match status" value="1"/>
</dbReference>
<evidence type="ECO:0000256" key="6">
    <source>
        <dbReference type="ARBA" id="ARBA00023002"/>
    </source>
</evidence>
<dbReference type="RefSeq" id="WP_309969388.1">
    <property type="nucleotide sequence ID" value="NZ_JAVDWH010000001.1"/>
</dbReference>
<dbReference type="InterPro" id="IPR003099">
    <property type="entry name" value="Prephen_DH"/>
</dbReference>
<evidence type="ECO:0000259" key="11">
    <source>
        <dbReference type="PROSITE" id="PS51671"/>
    </source>
</evidence>
<proteinExistence type="inferred from homology"/>
<keyword evidence="6 12" id="KW-0560">Oxidoreductase</keyword>
<feature type="signal peptide" evidence="9">
    <location>
        <begin position="1"/>
        <end position="21"/>
    </location>
</feature>
<feature type="domain" description="ACT" evidence="11">
    <location>
        <begin position="283"/>
        <end position="350"/>
    </location>
</feature>
<evidence type="ECO:0000256" key="1">
    <source>
        <dbReference type="ARBA" id="ARBA00005067"/>
    </source>
</evidence>
<dbReference type="NCBIfam" id="NF005112">
    <property type="entry name" value="PRK06545.2-4"/>
    <property type="match status" value="1"/>
</dbReference>
<keyword evidence="13" id="KW-1185">Reference proteome</keyword>
<comment type="caution">
    <text evidence="12">The sequence shown here is derived from an EMBL/GenBank/DDBJ whole genome shotgun (WGS) entry which is preliminary data.</text>
</comment>
<evidence type="ECO:0000256" key="5">
    <source>
        <dbReference type="ARBA" id="ARBA00022498"/>
    </source>
</evidence>
<dbReference type="NCBIfam" id="NF005111">
    <property type="entry name" value="PRK06545.2-3"/>
    <property type="match status" value="1"/>
</dbReference>
<keyword evidence="5" id="KW-0057">Aromatic amino acid biosynthesis</keyword>
<dbReference type="PROSITE" id="PS51671">
    <property type="entry name" value="ACT"/>
    <property type="match status" value="1"/>
</dbReference>
<dbReference type="Gene3D" id="3.40.50.720">
    <property type="entry name" value="NAD(P)-binding Rossmann-like Domain"/>
    <property type="match status" value="1"/>
</dbReference>
<dbReference type="Proteomes" id="UP001257739">
    <property type="component" value="Unassembled WGS sequence"/>
</dbReference>
<sequence length="350" mass="36177">MSPSPVLVLGCGLIGTSLALALTEAGVEVHLDDILESNVELAVARGAGTADPVDAPAVVVVAVPPTEVAACVALALETWPDATVTDVASVKATLQNKIAALPGNERYVGSHPMAGSERSGPMAAYARLFEGRPWAVTSRAGADAASIARVVEIAELVGAVPLEMDAEAHDRAVAVVSHVPHVLAVLTAARLHGAPQDHLALSGPGLRDVTRIAGSDIALWQEILGANATEVRAVLEQVRGDLDRVIDSIGTDTDRLGDVLQSGQDGTKLIPGKHGEEVAALATVFVSVPDEPGELSRLMAHTGESGVNIEDIRIDHELGRRVGQVEIAVVAAQAARLVEALTARGWSAYS</sequence>
<keyword evidence="9" id="KW-0732">Signal</keyword>
<comment type="similarity">
    <text evidence="2">Belongs to the prephenate/arogenate dehydrogenase family.</text>
</comment>
<protein>
    <recommendedName>
        <fullName evidence="4">Prephenate dehydrogenase</fullName>
        <ecNumber evidence="3">1.3.1.12</ecNumber>
    </recommendedName>
</protein>